<keyword evidence="2 6" id="KW-0813">Transport</keyword>
<evidence type="ECO:0000256" key="1">
    <source>
        <dbReference type="ARBA" id="ARBA00004141"/>
    </source>
</evidence>
<gene>
    <name evidence="9" type="ORF">F4Y08_05705</name>
</gene>
<keyword evidence="4 8" id="KW-1133">Transmembrane helix</keyword>
<reference evidence="9" key="1">
    <citation type="submission" date="2019-09" db="EMBL/GenBank/DDBJ databases">
        <title>Characterisation of the sponge microbiome using genome-centric metagenomics.</title>
        <authorList>
            <person name="Engelberts J.P."/>
            <person name="Robbins S.J."/>
            <person name="De Goeij J.M."/>
            <person name="Aranda M."/>
            <person name="Bell S.C."/>
            <person name="Webster N.S."/>
        </authorList>
    </citation>
    <scope>NUCLEOTIDE SEQUENCE</scope>
    <source>
        <strain evidence="9">SB0662_bin_9</strain>
    </source>
</reference>
<comment type="subcellular location">
    <subcellularLocation>
        <location evidence="1">Membrane</location>
        <topology evidence="1">Multi-pass membrane protein</topology>
    </subcellularLocation>
</comment>
<evidence type="ECO:0000256" key="8">
    <source>
        <dbReference type="SAM" id="Phobius"/>
    </source>
</evidence>
<feature type="compositionally biased region" description="Basic residues" evidence="7">
    <location>
        <begin position="119"/>
        <end position="138"/>
    </location>
</feature>
<feature type="region of interest" description="Disordered" evidence="7">
    <location>
        <begin position="114"/>
        <end position="149"/>
    </location>
</feature>
<dbReference type="PANTHER" id="PTHR45724">
    <property type="entry name" value="AQUAPORIN NIP2-1"/>
    <property type="match status" value="1"/>
</dbReference>
<dbReference type="Gene3D" id="1.20.1080.10">
    <property type="entry name" value="Glycerol uptake facilitator protein"/>
    <property type="match status" value="1"/>
</dbReference>
<dbReference type="GO" id="GO:0016020">
    <property type="term" value="C:membrane"/>
    <property type="evidence" value="ECO:0007669"/>
    <property type="project" value="UniProtKB-SubCell"/>
</dbReference>
<feature type="transmembrane region" description="Helical" evidence="8">
    <location>
        <begin position="24"/>
        <end position="46"/>
    </location>
</feature>
<sequence>MMISRTVDASLPNPNGDTMRKDTACCLLAEFIGTFLLIFAGTGAVVLADLGIGSLVSIMFAHALVIMVMTYAHGDISGSIINPAATLGLFAAGAIERVRVLPFIVVQLAGDGEDSERRHLGRGHAGHRSRRYGRRHSDRHPLQDGGPSP</sequence>
<accession>A0A6B1DT17</accession>
<comment type="similarity">
    <text evidence="6">Belongs to the MIP/aquaporin (TC 1.A.8) family.</text>
</comment>
<evidence type="ECO:0000313" key="9">
    <source>
        <dbReference type="EMBL" id="MYD89822.1"/>
    </source>
</evidence>
<dbReference type="SUPFAM" id="SSF81338">
    <property type="entry name" value="Aquaporin-like"/>
    <property type="match status" value="1"/>
</dbReference>
<evidence type="ECO:0000256" key="2">
    <source>
        <dbReference type="ARBA" id="ARBA00022448"/>
    </source>
</evidence>
<name>A0A6B1DT17_9CHLR</name>
<evidence type="ECO:0000256" key="7">
    <source>
        <dbReference type="SAM" id="MobiDB-lite"/>
    </source>
</evidence>
<proteinExistence type="inferred from homology"/>
<dbReference type="PRINTS" id="PR00783">
    <property type="entry name" value="MINTRINSICP"/>
</dbReference>
<evidence type="ECO:0000256" key="5">
    <source>
        <dbReference type="ARBA" id="ARBA00023136"/>
    </source>
</evidence>
<dbReference type="AlphaFoldDB" id="A0A6B1DT17"/>
<evidence type="ECO:0000256" key="4">
    <source>
        <dbReference type="ARBA" id="ARBA00022989"/>
    </source>
</evidence>
<evidence type="ECO:0008006" key="10">
    <source>
        <dbReference type="Google" id="ProtNLM"/>
    </source>
</evidence>
<evidence type="ECO:0000256" key="6">
    <source>
        <dbReference type="RuleBase" id="RU000477"/>
    </source>
</evidence>
<dbReference type="EMBL" id="VXPY01000036">
    <property type="protein sequence ID" value="MYD89822.1"/>
    <property type="molecule type" value="Genomic_DNA"/>
</dbReference>
<dbReference type="InterPro" id="IPR023271">
    <property type="entry name" value="Aquaporin-like"/>
</dbReference>
<comment type="caution">
    <text evidence="9">The sequence shown here is derived from an EMBL/GenBank/DDBJ whole genome shotgun (WGS) entry which is preliminary data.</text>
</comment>
<protein>
    <recommendedName>
        <fullName evidence="10">Aquaporin</fullName>
    </recommendedName>
</protein>
<dbReference type="GO" id="GO:0015267">
    <property type="term" value="F:channel activity"/>
    <property type="evidence" value="ECO:0007669"/>
    <property type="project" value="InterPro"/>
</dbReference>
<dbReference type="InterPro" id="IPR034294">
    <property type="entry name" value="Aquaporin_transptr"/>
</dbReference>
<evidence type="ECO:0000256" key="3">
    <source>
        <dbReference type="ARBA" id="ARBA00022692"/>
    </source>
</evidence>
<dbReference type="PANTHER" id="PTHR45724:SF13">
    <property type="entry name" value="AQUAPORIN NIP1-1-RELATED"/>
    <property type="match status" value="1"/>
</dbReference>
<keyword evidence="5 8" id="KW-0472">Membrane</keyword>
<dbReference type="InterPro" id="IPR000425">
    <property type="entry name" value="MIP"/>
</dbReference>
<feature type="transmembrane region" description="Helical" evidence="8">
    <location>
        <begin position="52"/>
        <end position="72"/>
    </location>
</feature>
<organism evidence="9">
    <name type="scientific">Caldilineaceae bacterium SB0662_bin_9</name>
    <dbReference type="NCBI Taxonomy" id="2605258"/>
    <lineage>
        <taxon>Bacteria</taxon>
        <taxon>Bacillati</taxon>
        <taxon>Chloroflexota</taxon>
        <taxon>Caldilineae</taxon>
        <taxon>Caldilineales</taxon>
        <taxon>Caldilineaceae</taxon>
    </lineage>
</organism>
<keyword evidence="3 6" id="KW-0812">Transmembrane</keyword>
<dbReference type="Pfam" id="PF00230">
    <property type="entry name" value="MIP"/>
    <property type="match status" value="1"/>
</dbReference>